<evidence type="ECO:0000313" key="1">
    <source>
        <dbReference type="EMBL" id="RKQ88980.1"/>
    </source>
</evidence>
<dbReference type="RefSeq" id="WP_121443862.1">
    <property type="nucleotide sequence ID" value="NZ_RBIJ01000001.1"/>
</dbReference>
<comment type="caution">
    <text evidence="1">The sequence shown here is derived from an EMBL/GenBank/DDBJ whole genome shotgun (WGS) entry which is preliminary data.</text>
</comment>
<dbReference type="EMBL" id="RBIJ01000001">
    <property type="protein sequence ID" value="RKQ88980.1"/>
    <property type="molecule type" value="Genomic_DNA"/>
</dbReference>
<dbReference type="AlphaFoldDB" id="A0A660LBK0"/>
<proteinExistence type="predicted"/>
<evidence type="ECO:0000313" key="2">
    <source>
        <dbReference type="Proteomes" id="UP000267019"/>
    </source>
</evidence>
<reference evidence="1 2" key="1">
    <citation type="submission" date="2018-10" db="EMBL/GenBank/DDBJ databases">
        <title>Genomic Encyclopedia of Type Strains, Phase IV (KMG-IV): sequencing the most valuable type-strain genomes for metagenomic binning, comparative biology and taxonomic classification.</title>
        <authorList>
            <person name="Goeker M."/>
        </authorList>
    </citation>
    <scope>NUCLEOTIDE SEQUENCE [LARGE SCALE GENOMIC DNA]</scope>
    <source>
        <strain evidence="1 2">DSM 22653</strain>
    </source>
</reference>
<name>A0A660LBK0_9BACL</name>
<gene>
    <name evidence="1" type="ORF">C7438_0633</name>
</gene>
<keyword evidence="2" id="KW-1185">Reference proteome</keyword>
<dbReference type="Proteomes" id="UP000267019">
    <property type="component" value="Unassembled WGS sequence"/>
</dbReference>
<protein>
    <submittedName>
        <fullName evidence="1">Uncharacterized protein</fullName>
    </submittedName>
</protein>
<organism evidence="1 2">
    <name type="scientific">Brockia lithotrophica</name>
    <dbReference type="NCBI Taxonomy" id="933949"/>
    <lineage>
        <taxon>Bacteria</taxon>
        <taxon>Bacillati</taxon>
        <taxon>Bacillota</taxon>
        <taxon>Bacilli</taxon>
        <taxon>Bacillales</taxon>
        <taxon>Bacillales Family X. Incertae Sedis</taxon>
        <taxon>Brockia</taxon>
    </lineage>
</organism>
<sequence length="521" mass="60711">MIRRLMSLDRKVWIKVWIAVILLALLVVSGGVAFTLQPFRDKHVDDAARQEDLTASIAASEEVQPAKNPLPPGVEEPYCDCLADKLRPPEDWLPTRYSKSMWATRKLPTEEEIKEYRETKRHTEPKTSEEMLMSDLVNDDGYRTPDYYVTRDFRDRVDLESAGGLRDVYYDNKTYYDRIRFEYLGPEYYKGPIPGSRIEEAFMERYAVSKADNPKAFRPEFQPKLDGRSLAEKPDAYDAESGLLWDELIPSAQDMSGLDFLRAGFANVILLDYKLDENGHLKEFIFRPIGRREAFRVTITPPIESFIENHFWGGWNTLDINTIATIRANKENEQYLQDLIRYRQPVYIHLNKDFKRKLPETNVISWKGHEEYIRIFDPEDNKIVREVTYSRAGNPNSFVLTYTGGDFVFELSAGAFGLSRVRVPATESYPDIIAQRMKENPDPNELKKIENDLNNVWSSRKTDADEVVYVYKYSLRDRLVALAPPFTGLKEYHGPVNNPDADRPEWKKDPKEFVRHWGWRF</sequence>
<accession>A0A660LBK0</accession>